<sequence>MSRAQQLPAILLLIVAQYVFPTQAMDRVLCNREIVEKLNNKTLLPIDAIFFRQFGQPMNDPTNIGLTLNGCRAQCGAEFDWYRDVGPRLSTWLIPVIVLLGNMQLATLGKRNSLMTLLHLLGDPIDSCWSLLTKLEIWNRCYDQAVQLSRNHGQNEDHVRDRGTILAAIQELEGPGSNPMQTYNEIIGGSTIDGDDPERPALHHLCREIANELSDSNSLQLPRTWLAILSYVVTVLSAFVEAIGGKPSSQPGGRIGTAMFMSWLLPIVLLSNTVGCFTSRRTCLRVMERFAKATKPIRRSSFSSPEFTRFPPEYNRSPGAGSTKSPGLSPPPAHHRANSINTVISSAPPPPPALSLPDASLPSPAENHRQDYFHQTSPSKSAALRPHSQSLSVSSPGSTGRRSVDYLDLQLFSQERPSKIMGHLKSYTPFSKAQPWFGAIYTFQAVKFPIRVKGNGRSPYFLMFLASLPIWISLITAFLEIWYTPTIGLTCRHFPPMAITLAWICSAALTETSSHFLTGIYHWRFVILKDTFIALPALGLIFLSSSGLFNSCWCWSSIYSRGLANALILVDPDPIRKRNAETIYPGLVASCLFLQASVFLIMISLSKRGRSLLRRVEKIKEEDFWKLHHFGGRVYEGEGGKSRAGSEGVPFLAK</sequence>
<keyword evidence="3" id="KW-0732">Signal</keyword>
<dbReference type="Proteomes" id="UP000800235">
    <property type="component" value="Unassembled WGS sequence"/>
</dbReference>
<protein>
    <submittedName>
        <fullName evidence="4">Uncharacterized protein</fullName>
    </submittedName>
</protein>
<keyword evidence="2" id="KW-0812">Transmembrane</keyword>
<proteinExistence type="predicted"/>
<comment type="caution">
    <text evidence="4">The sequence shown here is derived from an EMBL/GenBank/DDBJ whole genome shotgun (WGS) entry which is preliminary data.</text>
</comment>
<organism evidence="4 5">
    <name type="scientific">Tothia fuscella</name>
    <dbReference type="NCBI Taxonomy" id="1048955"/>
    <lineage>
        <taxon>Eukaryota</taxon>
        <taxon>Fungi</taxon>
        <taxon>Dikarya</taxon>
        <taxon>Ascomycota</taxon>
        <taxon>Pezizomycotina</taxon>
        <taxon>Dothideomycetes</taxon>
        <taxon>Pleosporomycetidae</taxon>
        <taxon>Venturiales</taxon>
        <taxon>Cylindrosympodiaceae</taxon>
        <taxon>Tothia</taxon>
    </lineage>
</organism>
<evidence type="ECO:0000256" key="3">
    <source>
        <dbReference type="SAM" id="SignalP"/>
    </source>
</evidence>
<feature type="transmembrane region" description="Helical" evidence="2">
    <location>
        <begin position="224"/>
        <end position="243"/>
    </location>
</feature>
<feature type="signal peptide" evidence="3">
    <location>
        <begin position="1"/>
        <end position="24"/>
    </location>
</feature>
<feature type="transmembrane region" description="Helical" evidence="2">
    <location>
        <begin position="499"/>
        <end position="521"/>
    </location>
</feature>
<accession>A0A9P4NQS0</accession>
<dbReference type="EMBL" id="MU007044">
    <property type="protein sequence ID" value="KAF2429738.1"/>
    <property type="molecule type" value="Genomic_DNA"/>
</dbReference>
<feature type="transmembrane region" description="Helical" evidence="2">
    <location>
        <begin position="533"/>
        <end position="558"/>
    </location>
</feature>
<feature type="transmembrane region" description="Helical" evidence="2">
    <location>
        <begin position="255"/>
        <end position="277"/>
    </location>
</feature>
<evidence type="ECO:0000313" key="5">
    <source>
        <dbReference type="Proteomes" id="UP000800235"/>
    </source>
</evidence>
<evidence type="ECO:0000313" key="4">
    <source>
        <dbReference type="EMBL" id="KAF2429738.1"/>
    </source>
</evidence>
<feature type="transmembrane region" description="Helical" evidence="2">
    <location>
        <begin position="583"/>
        <end position="605"/>
    </location>
</feature>
<keyword evidence="2" id="KW-1133">Transmembrane helix</keyword>
<dbReference type="OrthoDB" id="3010248at2759"/>
<feature type="region of interest" description="Disordered" evidence="1">
    <location>
        <begin position="301"/>
        <end position="400"/>
    </location>
</feature>
<feature type="compositionally biased region" description="Polar residues" evidence="1">
    <location>
        <begin position="387"/>
        <end position="400"/>
    </location>
</feature>
<feature type="transmembrane region" description="Helical" evidence="2">
    <location>
        <begin position="460"/>
        <end position="479"/>
    </location>
</feature>
<keyword evidence="5" id="KW-1185">Reference proteome</keyword>
<gene>
    <name evidence="4" type="ORF">EJ08DRAFT_650194</name>
</gene>
<keyword evidence="2" id="KW-0472">Membrane</keyword>
<name>A0A9P4NQS0_9PEZI</name>
<dbReference type="AlphaFoldDB" id="A0A9P4NQS0"/>
<evidence type="ECO:0000256" key="2">
    <source>
        <dbReference type="SAM" id="Phobius"/>
    </source>
</evidence>
<feature type="compositionally biased region" description="Low complexity" evidence="1">
    <location>
        <begin position="355"/>
        <end position="365"/>
    </location>
</feature>
<feature type="chain" id="PRO_5040485082" evidence="3">
    <location>
        <begin position="25"/>
        <end position="654"/>
    </location>
</feature>
<evidence type="ECO:0000256" key="1">
    <source>
        <dbReference type="SAM" id="MobiDB-lite"/>
    </source>
</evidence>
<reference evidence="4" key="1">
    <citation type="journal article" date="2020" name="Stud. Mycol.">
        <title>101 Dothideomycetes genomes: a test case for predicting lifestyles and emergence of pathogens.</title>
        <authorList>
            <person name="Haridas S."/>
            <person name="Albert R."/>
            <person name="Binder M."/>
            <person name="Bloem J."/>
            <person name="Labutti K."/>
            <person name="Salamov A."/>
            <person name="Andreopoulos B."/>
            <person name="Baker S."/>
            <person name="Barry K."/>
            <person name="Bills G."/>
            <person name="Bluhm B."/>
            <person name="Cannon C."/>
            <person name="Castanera R."/>
            <person name="Culley D."/>
            <person name="Daum C."/>
            <person name="Ezra D."/>
            <person name="Gonzalez J."/>
            <person name="Henrissat B."/>
            <person name="Kuo A."/>
            <person name="Liang C."/>
            <person name="Lipzen A."/>
            <person name="Lutzoni F."/>
            <person name="Magnuson J."/>
            <person name="Mondo S."/>
            <person name="Nolan M."/>
            <person name="Ohm R."/>
            <person name="Pangilinan J."/>
            <person name="Park H.-J."/>
            <person name="Ramirez L."/>
            <person name="Alfaro M."/>
            <person name="Sun H."/>
            <person name="Tritt A."/>
            <person name="Yoshinaga Y."/>
            <person name="Zwiers L.-H."/>
            <person name="Turgeon B."/>
            <person name="Goodwin S."/>
            <person name="Spatafora J."/>
            <person name="Crous P."/>
            <person name="Grigoriev I."/>
        </authorList>
    </citation>
    <scope>NUCLEOTIDE SEQUENCE</scope>
    <source>
        <strain evidence="4">CBS 130266</strain>
    </source>
</reference>